<dbReference type="SUPFAM" id="SSF56281">
    <property type="entry name" value="Metallo-hydrolase/oxidoreductase"/>
    <property type="match status" value="1"/>
</dbReference>
<evidence type="ECO:0000256" key="6">
    <source>
        <dbReference type="ARBA" id="ARBA00022833"/>
    </source>
</evidence>
<comment type="subunit">
    <text evidence="7">Monomer.</text>
</comment>
<evidence type="ECO:0000256" key="1">
    <source>
        <dbReference type="ARBA" id="ARBA00001623"/>
    </source>
</evidence>
<dbReference type="CDD" id="cd07723">
    <property type="entry name" value="hydroxyacylglutathione_hydrolase_MBL-fold"/>
    <property type="match status" value="1"/>
</dbReference>
<accession>A0A212JU87</accession>
<comment type="function">
    <text evidence="7">Thiolesterase that catalyzes the hydrolysis of S-D-lactoyl-glutathione to form glutathione and D-lactic acid.</text>
</comment>
<keyword evidence="5 7" id="KW-0378">Hydrolase</keyword>
<dbReference type="InterPro" id="IPR050110">
    <property type="entry name" value="Glyoxalase_II_hydrolase"/>
</dbReference>
<evidence type="ECO:0000259" key="8">
    <source>
        <dbReference type="SMART" id="SM00849"/>
    </source>
</evidence>
<evidence type="ECO:0000256" key="4">
    <source>
        <dbReference type="ARBA" id="ARBA00022723"/>
    </source>
</evidence>
<feature type="binding site" evidence="7">
    <location>
        <position position="132"/>
    </location>
    <ligand>
        <name>Zn(2+)</name>
        <dbReference type="ChEBI" id="CHEBI:29105"/>
        <label>1</label>
    </ligand>
</feature>
<proteinExistence type="inferred from homology"/>
<dbReference type="EMBL" id="FLUO01000001">
    <property type="protein sequence ID" value="SBW03009.1"/>
    <property type="molecule type" value="Genomic_DNA"/>
</dbReference>
<dbReference type="InterPro" id="IPR035680">
    <property type="entry name" value="Clx_II_MBL"/>
</dbReference>
<keyword evidence="4 7" id="KW-0479">Metal-binding</keyword>
<dbReference type="Pfam" id="PF16123">
    <property type="entry name" value="HAGH_C"/>
    <property type="match status" value="1"/>
</dbReference>
<dbReference type="SMART" id="SM00849">
    <property type="entry name" value="Lactamase_B"/>
    <property type="match status" value="1"/>
</dbReference>
<evidence type="ECO:0000256" key="5">
    <source>
        <dbReference type="ARBA" id="ARBA00022801"/>
    </source>
</evidence>
<comment type="pathway">
    <text evidence="2 7">Secondary metabolite metabolism; methylglyoxal degradation; (R)-lactate from methylglyoxal: step 2/2.</text>
</comment>
<feature type="binding site" evidence="7">
    <location>
        <position position="59"/>
    </location>
    <ligand>
        <name>Zn(2+)</name>
        <dbReference type="ChEBI" id="CHEBI:29105"/>
        <label>2</label>
    </ligand>
</feature>
<feature type="binding site" evidence="7">
    <location>
        <position position="113"/>
    </location>
    <ligand>
        <name>Zn(2+)</name>
        <dbReference type="ChEBI" id="CHEBI:29105"/>
        <label>1</label>
    </ligand>
</feature>
<dbReference type="NCBIfam" id="TIGR03413">
    <property type="entry name" value="GSH_gloB"/>
    <property type="match status" value="1"/>
</dbReference>
<dbReference type="GO" id="GO:0046872">
    <property type="term" value="F:metal ion binding"/>
    <property type="evidence" value="ECO:0007669"/>
    <property type="project" value="UniProtKB-KW"/>
</dbReference>
<feature type="binding site" evidence="7">
    <location>
        <position position="55"/>
    </location>
    <ligand>
        <name>Zn(2+)</name>
        <dbReference type="ChEBI" id="CHEBI:29105"/>
        <label>1</label>
    </ligand>
</feature>
<protein>
    <recommendedName>
        <fullName evidence="7">Hydroxyacylglutathione hydrolase</fullName>
        <ecNumber evidence="7">3.1.2.6</ecNumber>
    </recommendedName>
    <alternativeName>
        <fullName evidence="7">Glyoxalase II</fullName>
        <shortName evidence="7">Glx II</shortName>
    </alternativeName>
</protein>
<name>A0A212JU87_9PROT</name>
<comment type="cofactor">
    <cofactor evidence="7">
        <name>Zn(2+)</name>
        <dbReference type="ChEBI" id="CHEBI:29105"/>
    </cofactor>
    <text evidence="7">Binds 2 Zn(2+) ions per subunit.</text>
</comment>
<dbReference type="InterPro" id="IPR032282">
    <property type="entry name" value="HAGH_C"/>
</dbReference>
<gene>
    <name evidence="7 9" type="primary">gloB</name>
    <name evidence="9" type="ORF">KL86APRO_11670</name>
</gene>
<comment type="catalytic activity">
    <reaction evidence="1 7">
        <text>an S-(2-hydroxyacyl)glutathione + H2O = a 2-hydroxy carboxylate + glutathione + H(+)</text>
        <dbReference type="Rhea" id="RHEA:21864"/>
        <dbReference type="ChEBI" id="CHEBI:15377"/>
        <dbReference type="ChEBI" id="CHEBI:15378"/>
        <dbReference type="ChEBI" id="CHEBI:57925"/>
        <dbReference type="ChEBI" id="CHEBI:58896"/>
        <dbReference type="ChEBI" id="CHEBI:71261"/>
        <dbReference type="EC" id="3.1.2.6"/>
    </reaction>
</comment>
<evidence type="ECO:0000313" key="9">
    <source>
        <dbReference type="EMBL" id="SBW03009.1"/>
    </source>
</evidence>
<feature type="domain" description="Metallo-beta-lactamase" evidence="8">
    <location>
        <begin position="12"/>
        <end position="170"/>
    </location>
</feature>
<dbReference type="InterPro" id="IPR036866">
    <property type="entry name" value="RibonucZ/Hydroxyglut_hydro"/>
</dbReference>
<evidence type="ECO:0000256" key="7">
    <source>
        <dbReference type="HAMAP-Rule" id="MF_01374"/>
    </source>
</evidence>
<dbReference type="PIRSF" id="PIRSF005457">
    <property type="entry name" value="Glx"/>
    <property type="match status" value="1"/>
</dbReference>
<dbReference type="InterPro" id="IPR001279">
    <property type="entry name" value="Metallo-B-lactamas"/>
</dbReference>
<dbReference type="GO" id="GO:0004416">
    <property type="term" value="F:hydroxyacylglutathione hydrolase activity"/>
    <property type="evidence" value="ECO:0007669"/>
    <property type="project" value="UniProtKB-UniRule"/>
</dbReference>
<dbReference type="HAMAP" id="MF_01374">
    <property type="entry name" value="Glyoxalase_2"/>
    <property type="match status" value="1"/>
</dbReference>
<feature type="binding site" evidence="7">
    <location>
        <position position="170"/>
    </location>
    <ligand>
        <name>Zn(2+)</name>
        <dbReference type="ChEBI" id="CHEBI:29105"/>
        <label>2</label>
    </ligand>
</feature>
<organism evidence="9">
    <name type="scientific">uncultured Alphaproteobacteria bacterium</name>
    <dbReference type="NCBI Taxonomy" id="91750"/>
    <lineage>
        <taxon>Bacteria</taxon>
        <taxon>Pseudomonadati</taxon>
        <taxon>Pseudomonadota</taxon>
        <taxon>Alphaproteobacteria</taxon>
        <taxon>environmental samples</taxon>
    </lineage>
</organism>
<evidence type="ECO:0000256" key="3">
    <source>
        <dbReference type="ARBA" id="ARBA00006759"/>
    </source>
</evidence>
<evidence type="ECO:0000256" key="2">
    <source>
        <dbReference type="ARBA" id="ARBA00004963"/>
    </source>
</evidence>
<feature type="binding site" evidence="7">
    <location>
        <position position="60"/>
    </location>
    <ligand>
        <name>Zn(2+)</name>
        <dbReference type="ChEBI" id="CHEBI:29105"/>
        <label>2</label>
    </ligand>
</feature>
<sequence length="254" mass="27124">MLEIVQVPILGDNYAYLLHEPEEGATAVVDPGEAAPLLAAAEARGWRIDKVLLTHHHADHVAGAAGVREATGAAVVAPLADLGRIENVDVAVADGETVALGATHAVVFETPGHTSGHVAYWFMADDALFPGDTLFALGCGRLFEGTPEQMWESLSRLRALPDETRVFCGHEYTAANARFARALDPDNAELAARAEEIARLVETRQPTVPSLLGVEKATNPFLRADDAALAQRLGLAGHPPAAVFAEIRRRKDTF</sequence>
<dbReference type="Pfam" id="PF00753">
    <property type="entry name" value="Lactamase_B"/>
    <property type="match status" value="1"/>
</dbReference>
<dbReference type="PANTHER" id="PTHR43705">
    <property type="entry name" value="HYDROXYACYLGLUTATHIONE HYDROLASE"/>
    <property type="match status" value="1"/>
</dbReference>
<dbReference type="InterPro" id="IPR017782">
    <property type="entry name" value="Hydroxyacylglutathione_Hdrlase"/>
</dbReference>
<dbReference type="AlphaFoldDB" id="A0A212JU87"/>
<feature type="binding site" evidence="7">
    <location>
        <position position="132"/>
    </location>
    <ligand>
        <name>Zn(2+)</name>
        <dbReference type="ChEBI" id="CHEBI:29105"/>
        <label>2</label>
    </ligand>
</feature>
<comment type="similarity">
    <text evidence="3 7">Belongs to the metallo-beta-lactamase superfamily. Glyoxalase II family.</text>
</comment>
<dbReference type="EC" id="3.1.2.6" evidence="7"/>
<keyword evidence="6 7" id="KW-0862">Zinc</keyword>
<feature type="binding site" evidence="7">
    <location>
        <position position="57"/>
    </location>
    <ligand>
        <name>Zn(2+)</name>
        <dbReference type="ChEBI" id="CHEBI:29105"/>
        <label>1</label>
    </ligand>
</feature>
<dbReference type="Gene3D" id="3.60.15.10">
    <property type="entry name" value="Ribonuclease Z/Hydroxyacylglutathione hydrolase-like"/>
    <property type="match status" value="1"/>
</dbReference>
<dbReference type="UniPathway" id="UPA00619">
    <property type="reaction ID" value="UER00676"/>
</dbReference>
<dbReference type="PANTHER" id="PTHR43705:SF1">
    <property type="entry name" value="HYDROXYACYLGLUTATHIONE HYDROLASE GLOB"/>
    <property type="match status" value="1"/>
</dbReference>
<dbReference type="GO" id="GO:0019243">
    <property type="term" value="P:methylglyoxal catabolic process to D-lactate via S-lactoyl-glutathione"/>
    <property type="evidence" value="ECO:0007669"/>
    <property type="project" value="UniProtKB-UniRule"/>
</dbReference>
<reference evidence="9" key="1">
    <citation type="submission" date="2016-04" db="EMBL/GenBank/DDBJ databases">
        <authorList>
            <person name="Evans L.H."/>
            <person name="Alamgir A."/>
            <person name="Owens N."/>
            <person name="Weber N.D."/>
            <person name="Virtaneva K."/>
            <person name="Barbian K."/>
            <person name="Babar A."/>
            <person name="Rosenke K."/>
        </authorList>
    </citation>
    <scope>NUCLEOTIDE SEQUENCE</scope>
    <source>
        <strain evidence="9">86</strain>
    </source>
</reference>